<dbReference type="InterPro" id="IPR029071">
    <property type="entry name" value="Ubiquitin-like_domsf"/>
</dbReference>
<dbReference type="Gene3D" id="3.30.420.210">
    <property type="entry name" value="SEP domain"/>
    <property type="match status" value="1"/>
</dbReference>
<evidence type="ECO:0000313" key="14">
    <source>
        <dbReference type="Proteomes" id="UP001488805"/>
    </source>
</evidence>
<dbReference type="Gene3D" id="3.10.20.90">
    <property type="entry name" value="Phosphatidylinositol 3-kinase Catalytic Subunit, Chain A, domain 1"/>
    <property type="match status" value="1"/>
</dbReference>
<evidence type="ECO:0000256" key="9">
    <source>
        <dbReference type="ARBA" id="ARBA00081109"/>
    </source>
</evidence>
<dbReference type="InterPro" id="IPR036241">
    <property type="entry name" value="NSFL1C_SEP_dom_sf"/>
</dbReference>
<feature type="region of interest" description="Disordered" evidence="10">
    <location>
        <begin position="124"/>
        <end position="144"/>
    </location>
</feature>
<evidence type="ECO:0000256" key="2">
    <source>
        <dbReference type="ARBA" id="ARBA00022490"/>
    </source>
</evidence>
<keyword evidence="3" id="KW-0175">Coiled coil</keyword>
<feature type="region of interest" description="Disordered" evidence="10">
    <location>
        <begin position="298"/>
        <end position="324"/>
    </location>
</feature>
<feature type="domain" description="Ubiquitin-like" evidence="11">
    <location>
        <begin position="399"/>
        <end position="478"/>
    </location>
</feature>
<evidence type="ECO:0000256" key="5">
    <source>
        <dbReference type="ARBA" id="ARBA00059434"/>
    </source>
</evidence>
<dbReference type="FunFam" id="3.30.420.210:FF:000003">
    <property type="entry name" value="UBX domain protein 11"/>
    <property type="match status" value="1"/>
</dbReference>
<keyword evidence="14" id="KW-1185">Reference proteome</keyword>
<dbReference type="PROSITE" id="PS50053">
    <property type="entry name" value="UBIQUITIN_2"/>
    <property type="match status" value="1"/>
</dbReference>
<dbReference type="InterPro" id="IPR000626">
    <property type="entry name" value="Ubiquitin-like_dom"/>
</dbReference>
<dbReference type="GO" id="GO:0005856">
    <property type="term" value="C:cytoskeleton"/>
    <property type="evidence" value="ECO:0007669"/>
    <property type="project" value="UniProtKB-SubCell"/>
</dbReference>
<evidence type="ECO:0000259" key="12">
    <source>
        <dbReference type="PROSITE" id="PS51399"/>
    </source>
</evidence>
<dbReference type="InterPro" id="IPR001012">
    <property type="entry name" value="UBX_dom"/>
</dbReference>
<accession>A0AAW1DTR3</accession>
<dbReference type="SUPFAM" id="SSF102848">
    <property type="entry name" value="NSFL1 (p97 ATPase) cofactor p47, SEP domain"/>
    <property type="match status" value="1"/>
</dbReference>
<dbReference type="Pfam" id="PF00789">
    <property type="entry name" value="UBX"/>
    <property type="match status" value="1"/>
</dbReference>
<protein>
    <recommendedName>
        <fullName evidence="7">UBX domain-containing protein 11</fullName>
    </recommendedName>
    <alternativeName>
        <fullName evidence="9">Socius</fullName>
    </alternativeName>
    <alternativeName>
        <fullName evidence="8">UBX domain-containing protein 5</fullName>
    </alternativeName>
</protein>
<gene>
    <name evidence="13" type="ORF">VZT92_027068</name>
</gene>
<dbReference type="EMBL" id="JBCEZU010000597">
    <property type="protein sequence ID" value="KAK9513542.1"/>
    <property type="molecule type" value="Genomic_DNA"/>
</dbReference>
<evidence type="ECO:0000256" key="6">
    <source>
        <dbReference type="ARBA" id="ARBA00062345"/>
    </source>
</evidence>
<comment type="caution">
    <text evidence="13">The sequence shown here is derived from an EMBL/GenBank/DDBJ whole genome shotgun (WGS) entry which is preliminary data.</text>
</comment>
<dbReference type="GO" id="GO:0043130">
    <property type="term" value="F:ubiquitin binding"/>
    <property type="evidence" value="ECO:0007669"/>
    <property type="project" value="TreeGrafter"/>
</dbReference>
<dbReference type="CDD" id="cd17077">
    <property type="entry name" value="UBX_UBXN11"/>
    <property type="match status" value="1"/>
</dbReference>
<dbReference type="Pfam" id="PF08059">
    <property type="entry name" value="SEP"/>
    <property type="match status" value="1"/>
</dbReference>
<feature type="region of interest" description="Disordered" evidence="10">
    <location>
        <begin position="1"/>
        <end position="86"/>
    </location>
</feature>
<dbReference type="AlphaFoldDB" id="A0AAW1DTR3"/>
<evidence type="ECO:0000313" key="13">
    <source>
        <dbReference type="EMBL" id="KAK9513542.1"/>
    </source>
</evidence>
<dbReference type="Proteomes" id="UP001488805">
    <property type="component" value="Unassembled WGS sequence"/>
</dbReference>
<evidence type="ECO:0000256" key="3">
    <source>
        <dbReference type="ARBA" id="ARBA00023054"/>
    </source>
</evidence>
<comment type="function">
    <text evidence="5">May be involved in the reorganization of actin cytoskeleton mediated by RND1, RND2 and RND3. Promotes RHOA activation mediated by GNA12 and GNA13.</text>
</comment>
<feature type="compositionally biased region" description="Low complexity" evidence="10">
    <location>
        <begin position="67"/>
        <end position="83"/>
    </location>
</feature>
<organism evidence="13 14">
    <name type="scientific">Zoarces viviparus</name>
    <name type="common">Viviparous eelpout</name>
    <name type="synonym">Blennius viviparus</name>
    <dbReference type="NCBI Taxonomy" id="48416"/>
    <lineage>
        <taxon>Eukaryota</taxon>
        <taxon>Metazoa</taxon>
        <taxon>Chordata</taxon>
        <taxon>Craniata</taxon>
        <taxon>Vertebrata</taxon>
        <taxon>Euteleostomi</taxon>
        <taxon>Actinopterygii</taxon>
        <taxon>Neopterygii</taxon>
        <taxon>Teleostei</taxon>
        <taxon>Neoteleostei</taxon>
        <taxon>Acanthomorphata</taxon>
        <taxon>Eupercaria</taxon>
        <taxon>Perciformes</taxon>
        <taxon>Cottioidei</taxon>
        <taxon>Zoarcales</taxon>
        <taxon>Zoarcidae</taxon>
        <taxon>Zoarcinae</taxon>
        <taxon>Zoarces</taxon>
    </lineage>
</organism>
<keyword evidence="2" id="KW-0963">Cytoplasm</keyword>
<dbReference type="InterPro" id="IPR012989">
    <property type="entry name" value="SEP_domain"/>
</dbReference>
<reference evidence="13 14" key="1">
    <citation type="journal article" date="2024" name="Genome Biol. Evol.">
        <title>Chromosome-level genome assembly of the viviparous eelpout Zoarces viviparus.</title>
        <authorList>
            <person name="Fuhrmann N."/>
            <person name="Brasseur M.V."/>
            <person name="Bakowski C.E."/>
            <person name="Podsiadlowski L."/>
            <person name="Prost S."/>
            <person name="Krehenwinkel H."/>
            <person name="Mayer C."/>
        </authorList>
    </citation>
    <scope>NUCLEOTIDE SEQUENCE [LARGE SCALE GENOMIC DNA]</scope>
    <source>
        <strain evidence="13">NO-MEL_2022_Ind0_liver</strain>
    </source>
</reference>
<comment type="subunit">
    <text evidence="6">Interacts with GNA12, GNA13, RND1, RND2 and RND3.</text>
</comment>
<evidence type="ECO:0000256" key="8">
    <source>
        <dbReference type="ARBA" id="ARBA00075811"/>
    </source>
</evidence>
<evidence type="ECO:0000256" key="4">
    <source>
        <dbReference type="ARBA" id="ARBA00023212"/>
    </source>
</evidence>
<sequence length="493" mass="55563">MSSPLSMLKKTRRTPLQGPLNEQLSRQKVPTRRNMLKESQAALAEDEDDEPSDLTPPPSRHTAANDAATSKSKAPSKKGAPPSDFERMSAMMQRVTLLEQTVRSQAKEIECKDKRISVLEAKLRFPKKSESRPTHEPSSRDKLERRCQQLQDQVSEMDSFLRDYGLIWVGDGESSDSAESEQPDASVIRSFYMNFDLVLQRIRELNILAGEGECFVQSTATGAHLARKDPIQLGLYRNGIVMFEGPFRSYQEHSTQRCMQDLMDGYFPSELQERFPDGVPFEVCDRRDQDFISRLPWNRFPGKGQATRAEKDESSNAGSSQLPGKRLSMDQFLNRLPKVVVKAGCVIDIRDSLRAVLQGSSDAQSSNSVILVDTPAQHVIRERLQTYSPDRPSSARDVITLKVKSEDGNRTYILKMCFSETIGHLRQHLDEHRGRGLPGYDIISAFPQCCFNDDRQTLQSCGLTTNATLLLRKRQPSPPPPPHSLTDINKINL</sequence>
<comment type="subcellular location">
    <subcellularLocation>
        <location evidence="1">Cytoplasm</location>
        <location evidence="1">Cytoskeleton</location>
    </subcellularLocation>
</comment>
<evidence type="ECO:0000256" key="10">
    <source>
        <dbReference type="SAM" id="MobiDB-lite"/>
    </source>
</evidence>
<keyword evidence="4" id="KW-0206">Cytoskeleton</keyword>
<proteinExistence type="predicted"/>
<feature type="domain" description="SEP" evidence="12">
    <location>
        <begin position="228"/>
        <end position="292"/>
    </location>
</feature>
<evidence type="ECO:0000256" key="7">
    <source>
        <dbReference type="ARBA" id="ARBA00073759"/>
    </source>
</evidence>
<name>A0AAW1DTR3_ZOAVI</name>
<evidence type="ECO:0000259" key="11">
    <source>
        <dbReference type="PROSITE" id="PS50053"/>
    </source>
</evidence>
<feature type="region of interest" description="Disordered" evidence="10">
    <location>
        <begin position="472"/>
        <end position="493"/>
    </location>
</feature>
<dbReference type="PANTHER" id="PTHR23333">
    <property type="entry name" value="UBX DOMAIN CONTAINING PROTEIN"/>
    <property type="match status" value="1"/>
</dbReference>
<dbReference type="GO" id="GO:0043161">
    <property type="term" value="P:proteasome-mediated ubiquitin-dependent protein catabolic process"/>
    <property type="evidence" value="ECO:0007669"/>
    <property type="project" value="TreeGrafter"/>
</dbReference>
<evidence type="ECO:0000256" key="1">
    <source>
        <dbReference type="ARBA" id="ARBA00004245"/>
    </source>
</evidence>
<dbReference type="PANTHER" id="PTHR23333:SF4">
    <property type="entry name" value="UBX DOMAIN-CONTAINING PROTEIN 11"/>
    <property type="match status" value="1"/>
</dbReference>
<dbReference type="SUPFAM" id="SSF54236">
    <property type="entry name" value="Ubiquitin-like"/>
    <property type="match status" value="1"/>
</dbReference>
<dbReference type="PROSITE" id="PS51399">
    <property type="entry name" value="SEP"/>
    <property type="match status" value="1"/>
</dbReference>